<protein>
    <submittedName>
        <fullName evidence="1">Uncharacterized protein</fullName>
    </submittedName>
</protein>
<reference evidence="1 2" key="1">
    <citation type="submission" date="2020-03" db="EMBL/GenBank/DDBJ databases">
        <authorList>
            <person name="Zhang L."/>
            <person name="Han X."/>
            <person name="Chen Y."/>
            <person name="Yu Y."/>
        </authorList>
    </citation>
    <scope>NUCLEOTIDE SEQUENCE [LARGE SCALE GENOMIC DNA]</scope>
    <source>
        <strain evidence="1 2">A1254</strain>
    </source>
</reference>
<sequence>MNINIEVKHGGFSLLDLAQKTMDGFKEDVVGTGIKKGGNNPAALMMQGMPSHVTALMWALVRGTEIGDRHFALLQNFLVSEVRLVIQKKNIKFTKTKPKDVAKGVSRSAITQFLFKRRTCPKCKGLRLEKAGDVYKPCSVCRFGLEGYSQTEKHKLSKLEVARQVYLRSYLPLETDATRILLDWYMELDTHLRNYFSYEVEEYNL</sequence>
<name>A0A6H0FTC7_ACIPI</name>
<dbReference type="AlphaFoldDB" id="A0A6H0FTC7"/>
<dbReference type="RefSeq" id="WP_101663226.1">
    <property type="nucleotide sequence ID" value="NZ_CP018909.1"/>
</dbReference>
<evidence type="ECO:0000313" key="2">
    <source>
        <dbReference type="Proteomes" id="UP000501692"/>
    </source>
</evidence>
<evidence type="ECO:0000313" key="1">
    <source>
        <dbReference type="EMBL" id="QIT17578.1"/>
    </source>
</evidence>
<gene>
    <name evidence="1" type="ORF">G8E09_07525</name>
</gene>
<dbReference type="Proteomes" id="UP000501692">
    <property type="component" value="Chromosome"/>
</dbReference>
<accession>A0A6H0FTC7</accession>
<organism evidence="1 2">
    <name type="scientific">Acinetobacter pittii</name>
    <name type="common">Acinetobacter genomosp. 3</name>
    <dbReference type="NCBI Taxonomy" id="48296"/>
    <lineage>
        <taxon>Bacteria</taxon>
        <taxon>Pseudomonadati</taxon>
        <taxon>Pseudomonadota</taxon>
        <taxon>Gammaproteobacteria</taxon>
        <taxon>Moraxellales</taxon>
        <taxon>Moraxellaceae</taxon>
        <taxon>Acinetobacter</taxon>
        <taxon>Acinetobacter calcoaceticus/baumannii complex</taxon>
    </lineage>
</organism>
<dbReference type="EMBL" id="CP049806">
    <property type="protein sequence ID" value="QIT17578.1"/>
    <property type="molecule type" value="Genomic_DNA"/>
</dbReference>
<proteinExistence type="predicted"/>